<proteinExistence type="predicted"/>
<organism evidence="2 3">
    <name type="scientific">Eumeta variegata</name>
    <name type="common">Bagworm moth</name>
    <name type="synonym">Eumeta japonica</name>
    <dbReference type="NCBI Taxonomy" id="151549"/>
    <lineage>
        <taxon>Eukaryota</taxon>
        <taxon>Metazoa</taxon>
        <taxon>Ecdysozoa</taxon>
        <taxon>Arthropoda</taxon>
        <taxon>Hexapoda</taxon>
        <taxon>Insecta</taxon>
        <taxon>Pterygota</taxon>
        <taxon>Neoptera</taxon>
        <taxon>Endopterygota</taxon>
        <taxon>Lepidoptera</taxon>
        <taxon>Glossata</taxon>
        <taxon>Ditrysia</taxon>
        <taxon>Tineoidea</taxon>
        <taxon>Psychidae</taxon>
        <taxon>Oiketicinae</taxon>
        <taxon>Eumeta</taxon>
    </lineage>
</organism>
<evidence type="ECO:0000313" key="2">
    <source>
        <dbReference type="EMBL" id="GBP07353.1"/>
    </source>
</evidence>
<reference evidence="2 3" key="1">
    <citation type="journal article" date="2019" name="Commun. Biol.">
        <title>The bagworm genome reveals a unique fibroin gene that provides high tensile strength.</title>
        <authorList>
            <person name="Kono N."/>
            <person name="Nakamura H."/>
            <person name="Ohtoshi R."/>
            <person name="Tomita M."/>
            <person name="Numata K."/>
            <person name="Arakawa K."/>
        </authorList>
    </citation>
    <scope>NUCLEOTIDE SEQUENCE [LARGE SCALE GENOMIC DNA]</scope>
</reference>
<dbReference type="AlphaFoldDB" id="A0A4C1SYM0"/>
<feature type="compositionally biased region" description="Low complexity" evidence="1">
    <location>
        <begin position="47"/>
        <end position="56"/>
    </location>
</feature>
<gene>
    <name evidence="2" type="ORF">EVAR_4742_1</name>
</gene>
<evidence type="ECO:0000256" key="1">
    <source>
        <dbReference type="SAM" id="MobiDB-lite"/>
    </source>
</evidence>
<protein>
    <submittedName>
        <fullName evidence="2">Uncharacterized protein</fullName>
    </submittedName>
</protein>
<feature type="compositionally biased region" description="Polar residues" evidence="1">
    <location>
        <begin position="57"/>
        <end position="66"/>
    </location>
</feature>
<keyword evidence="3" id="KW-1185">Reference proteome</keyword>
<comment type="caution">
    <text evidence="2">The sequence shown here is derived from an EMBL/GenBank/DDBJ whole genome shotgun (WGS) entry which is preliminary data.</text>
</comment>
<name>A0A4C1SYM0_EUMVA</name>
<evidence type="ECO:0000313" key="3">
    <source>
        <dbReference type="Proteomes" id="UP000299102"/>
    </source>
</evidence>
<sequence length="133" mass="14404">MNASQLVGVLSKRRRADAGVDLEAEVFSVANRTKPTKPAQTRRARFSSRQSRADQSLEQSLTSPPFDSSKDGAGSVPQSVRLRSRSAAFYRLVERAAVTVSEIRAIRGECGIHDKKYAIRKSAAGGAARGENN</sequence>
<accession>A0A4C1SYM0</accession>
<dbReference type="Proteomes" id="UP000299102">
    <property type="component" value="Unassembled WGS sequence"/>
</dbReference>
<feature type="region of interest" description="Disordered" evidence="1">
    <location>
        <begin position="31"/>
        <end position="79"/>
    </location>
</feature>
<dbReference type="EMBL" id="BGZK01000026">
    <property type="protein sequence ID" value="GBP07353.1"/>
    <property type="molecule type" value="Genomic_DNA"/>
</dbReference>